<evidence type="ECO:0000313" key="12">
    <source>
        <dbReference type="EMBL" id="KZV87400.1"/>
    </source>
</evidence>
<dbReference type="InterPro" id="IPR002884">
    <property type="entry name" value="P_dom"/>
</dbReference>
<keyword evidence="3 10" id="KW-0732">Signal</keyword>
<dbReference type="GO" id="GO:0016485">
    <property type="term" value="P:protein processing"/>
    <property type="evidence" value="ECO:0007669"/>
    <property type="project" value="TreeGrafter"/>
</dbReference>
<dbReference type="Pfam" id="PF01483">
    <property type="entry name" value="P_proprotein"/>
    <property type="match status" value="1"/>
</dbReference>
<dbReference type="GO" id="GO:0000139">
    <property type="term" value="C:Golgi membrane"/>
    <property type="evidence" value="ECO:0007669"/>
    <property type="project" value="TreeGrafter"/>
</dbReference>
<keyword evidence="4" id="KW-0378">Hydrolase</keyword>
<dbReference type="InterPro" id="IPR022398">
    <property type="entry name" value="Peptidase_S8_His-AS"/>
</dbReference>
<evidence type="ECO:0000256" key="5">
    <source>
        <dbReference type="ARBA" id="ARBA00022825"/>
    </source>
</evidence>
<accession>A0A165EPB6</accession>
<evidence type="ECO:0000256" key="3">
    <source>
        <dbReference type="ARBA" id="ARBA00022729"/>
    </source>
</evidence>
<dbReference type="PROSITE" id="PS00136">
    <property type="entry name" value="SUBTILASE_ASP"/>
    <property type="match status" value="1"/>
</dbReference>
<feature type="domain" description="P/Homo B" evidence="11">
    <location>
        <begin position="451"/>
        <end position="598"/>
    </location>
</feature>
<evidence type="ECO:0000256" key="4">
    <source>
        <dbReference type="ARBA" id="ARBA00022801"/>
    </source>
</evidence>
<comment type="similarity">
    <text evidence="1">Belongs to the peptidase S8 family. Furin subfamily.</text>
</comment>
<keyword evidence="2" id="KW-0645">Protease</keyword>
<feature type="signal peptide" evidence="10">
    <location>
        <begin position="1"/>
        <end position="19"/>
    </location>
</feature>
<dbReference type="InterPro" id="IPR034182">
    <property type="entry name" value="Kexin/furin"/>
</dbReference>
<evidence type="ECO:0000259" key="11">
    <source>
        <dbReference type="PROSITE" id="PS51829"/>
    </source>
</evidence>
<feature type="compositionally biased region" description="Acidic residues" evidence="8">
    <location>
        <begin position="731"/>
        <end position="743"/>
    </location>
</feature>
<dbReference type="Gene3D" id="2.60.120.260">
    <property type="entry name" value="Galactose-binding domain-like"/>
    <property type="match status" value="1"/>
</dbReference>
<keyword evidence="13" id="KW-1185">Reference proteome</keyword>
<dbReference type="STRING" id="1314781.A0A165EPB6"/>
<evidence type="ECO:0000256" key="10">
    <source>
        <dbReference type="SAM" id="SignalP"/>
    </source>
</evidence>
<dbReference type="CDD" id="cd04059">
    <property type="entry name" value="Peptidases_S8_Protein_convertases_Kexins_Furin-like"/>
    <property type="match status" value="1"/>
</dbReference>
<dbReference type="OrthoDB" id="300641at2759"/>
<dbReference type="FunCoup" id="A0A165EPB6">
    <property type="interactions" value="51"/>
</dbReference>
<evidence type="ECO:0000256" key="2">
    <source>
        <dbReference type="ARBA" id="ARBA00022670"/>
    </source>
</evidence>
<evidence type="ECO:0000256" key="6">
    <source>
        <dbReference type="ARBA" id="ARBA00022837"/>
    </source>
</evidence>
<keyword evidence="9" id="KW-1133">Transmembrane helix</keyword>
<dbReference type="InterPro" id="IPR023827">
    <property type="entry name" value="Peptidase_S8_Asp-AS"/>
</dbReference>
<protein>
    <submittedName>
        <fullName evidence="12">Subtilisin-like protein</fullName>
    </submittedName>
</protein>
<feature type="chain" id="PRO_5007857333" evidence="10">
    <location>
        <begin position="20"/>
        <end position="752"/>
    </location>
</feature>
<dbReference type="InParanoid" id="A0A165EPB6"/>
<dbReference type="EMBL" id="KV426127">
    <property type="protein sequence ID" value="KZV87400.1"/>
    <property type="molecule type" value="Genomic_DNA"/>
</dbReference>
<keyword evidence="9" id="KW-0812">Transmembrane</keyword>
<name>A0A165EPB6_EXIGL</name>
<dbReference type="PROSITE" id="PS00137">
    <property type="entry name" value="SUBTILASE_HIS"/>
    <property type="match status" value="1"/>
</dbReference>
<dbReference type="InterPro" id="IPR015500">
    <property type="entry name" value="Peptidase_S8_subtilisin-rel"/>
</dbReference>
<dbReference type="PROSITE" id="PS51829">
    <property type="entry name" value="P_HOMO_B"/>
    <property type="match status" value="1"/>
</dbReference>
<keyword evidence="6" id="KW-0106">Calcium</keyword>
<dbReference type="PRINTS" id="PR00723">
    <property type="entry name" value="SUBTILISIN"/>
</dbReference>
<keyword evidence="5" id="KW-0720">Serine protease</keyword>
<dbReference type="Gene3D" id="3.40.50.200">
    <property type="entry name" value="Peptidase S8/S53 domain"/>
    <property type="match status" value="1"/>
</dbReference>
<dbReference type="GO" id="GO:0005802">
    <property type="term" value="C:trans-Golgi network"/>
    <property type="evidence" value="ECO:0007669"/>
    <property type="project" value="TreeGrafter"/>
</dbReference>
<evidence type="ECO:0000256" key="7">
    <source>
        <dbReference type="PROSITE-ProRule" id="PRU01240"/>
    </source>
</evidence>
<dbReference type="PANTHER" id="PTHR42884:SF14">
    <property type="entry name" value="NEUROENDOCRINE CONVERTASE 1"/>
    <property type="match status" value="1"/>
</dbReference>
<dbReference type="InterPro" id="IPR008979">
    <property type="entry name" value="Galactose-bd-like_sf"/>
</dbReference>
<feature type="region of interest" description="Disordered" evidence="8">
    <location>
        <begin position="731"/>
        <end position="752"/>
    </location>
</feature>
<dbReference type="InterPro" id="IPR000209">
    <property type="entry name" value="Peptidase_S8/S53_dom"/>
</dbReference>
<evidence type="ECO:0000256" key="9">
    <source>
        <dbReference type="SAM" id="Phobius"/>
    </source>
</evidence>
<dbReference type="PANTHER" id="PTHR42884">
    <property type="entry name" value="PROPROTEIN CONVERTASE SUBTILISIN/KEXIN-RELATED"/>
    <property type="match status" value="1"/>
</dbReference>
<organism evidence="12 13">
    <name type="scientific">Exidia glandulosa HHB12029</name>
    <dbReference type="NCBI Taxonomy" id="1314781"/>
    <lineage>
        <taxon>Eukaryota</taxon>
        <taxon>Fungi</taxon>
        <taxon>Dikarya</taxon>
        <taxon>Basidiomycota</taxon>
        <taxon>Agaricomycotina</taxon>
        <taxon>Agaricomycetes</taxon>
        <taxon>Auriculariales</taxon>
        <taxon>Exidiaceae</taxon>
        <taxon>Exidia</taxon>
    </lineage>
</organism>
<evidence type="ECO:0000256" key="1">
    <source>
        <dbReference type="ARBA" id="ARBA00005325"/>
    </source>
</evidence>
<dbReference type="SUPFAM" id="SSF49785">
    <property type="entry name" value="Galactose-binding domain-like"/>
    <property type="match status" value="1"/>
</dbReference>
<gene>
    <name evidence="12" type="ORF">EXIGLDRAFT_723766</name>
</gene>
<dbReference type="Pfam" id="PF00082">
    <property type="entry name" value="Peptidase_S8"/>
    <property type="match status" value="1"/>
</dbReference>
<dbReference type="FunFam" id="2.60.120.260:FF:000026">
    <property type="entry name" value="proprotein convertase subtilisin/kexin type 7"/>
    <property type="match status" value="1"/>
</dbReference>
<evidence type="ECO:0000313" key="13">
    <source>
        <dbReference type="Proteomes" id="UP000077266"/>
    </source>
</evidence>
<dbReference type="GO" id="GO:0004252">
    <property type="term" value="F:serine-type endopeptidase activity"/>
    <property type="evidence" value="ECO:0007669"/>
    <property type="project" value="InterPro"/>
</dbReference>
<evidence type="ECO:0000256" key="8">
    <source>
        <dbReference type="SAM" id="MobiDB-lite"/>
    </source>
</evidence>
<dbReference type="SUPFAM" id="SSF52743">
    <property type="entry name" value="Subtilisin-like"/>
    <property type="match status" value="1"/>
</dbReference>
<sequence length="752" mass="80897">MRANSVLLGVQVLLVSVAAVLQPRRPAPRDYGAFDYFVLEHNPDSSASRHDAVGALGLEFVEQVGELKDHWLARAPKARATNVPRALAALRADAISHAHPTVRRTAARVADSIRSLELQAPRLRAKRALSSGTSNAQSLSPAAATAQRLQIRDPLFFQQWHIVNDFNPANSVNVTGVWESGITGKGVTVAMVDDGLDYNSKDLAANFDAEGSYDFNDHESLPGPKLFDDTHGTRCAGEIAAVRNDVCGVGMAYDAKIAGLRILSHPITDADEATALNYGYQSTAIYSCSWGPSDDGRSVGAPSTVIEKAMVQGINAGRGGKGSIFVFASGNGAAVGDQCNFDCYTNSVFTVTVAAIDYTNARPSYSEACAANMIATYSSGHGRAFALALEARPELTWRDIQHLCVRTAVQVNPTDPDWERTASGRAYSYKYGYGSLDTWALVEAARTWKLVGPQAWLQMPVVTLADASMEDGVLRGGEPLVLGGISHTMRITSDLVADANLYHLEHVTVRVWIRHTRRGAVSVELVSPAGIRSVLASPRERDTATEGLAGWQFMTLKHWDESPVGPWTIKISDAQSDNMEESGAFMGWSMTLWGSARDPALAVPWAVPDPARLHVAFTAPSLNVTSATATSTTSAVTLDYSISAEPSFSVTVAPSHTTSTIATLTPSHWNAGWITLLMATFVFLLLGASGCVLLFWRRWRASSHKYTSIASHHAPVMAVVDGESVLHVVGEDSDWSDNEDNDDASLLQSRTG</sequence>
<dbReference type="PROSITE" id="PS51892">
    <property type="entry name" value="SUBTILASE"/>
    <property type="match status" value="1"/>
</dbReference>
<proteinExistence type="inferred from homology"/>
<dbReference type="InterPro" id="IPR036852">
    <property type="entry name" value="Peptidase_S8/S53_dom_sf"/>
</dbReference>
<dbReference type="AlphaFoldDB" id="A0A165EPB6"/>
<comment type="caution">
    <text evidence="7">Lacks conserved residue(s) required for the propagation of feature annotation.</text>
</comment>
<keyword evidence="9" id="KW-0472">Membrane</keyword>
<reference evidence="12 13" key="1">
    <citation type="journal article" date="2016" name="Mol. Biol. Evol.">
        <title>Comparative Genomics of Early-Diverging Mushroom-Forming Fungi Provides Insights into the Origins of Lignocellulose Decay Capabilities.</title>
        <authorList>
            <person name="Nagy L.G."/>
            <person name="Riley R."/>
            <person name="Tritt A."/>
            <person name="Adam C."/>
            <person name="Daum C."/>
            <person name="Floudas D."/>
            <person name="Sun H."/>
            <person name="Yadav J.S."/>
            <person name="Pangilinan J."/>
            <person name="Larsson K.H."/>
            <person name="Matsuura K."/>
            <person name="Barry K."/>
            <person name="Labutti K."/>
            <person name="Kuo R."/>
            <person name="Ohm R.A."/>
            <person name="Bhattacharya S.S."/>
            <person name="Shirouzu T."/>
            <person name="Yoshinaga Y."/>
            <person name="Martin F.M."/>
            <person name="Grigoriev I.V."/>
            <person name="Hibbett D.S."/>
        </authorList>
    </citation>
    <scope>NUCLEOTIDE SEQUENCE [LARGE SCALE GENOMIC DNA]</scope>
    <source>
        <strain evidence="12 13">HHB12029</strain>
    </source>
</reference>
<dbReference type="Proteomes" id="UP000077266">
    <property type="component" value="Unassembled WGS sequence"/>
</dbReference>
<feature type="transmembrane region" description="Helical" evidence="9">
    <location>
        <begin position="673"/>
        <end position="696"/>
    </location>
</feature>